<dbReference type="CDD" id="cd00207">
    <property type="entry name" value="fer2"/>
    <property type="match status" value="1"/>
</dbReference>
<proteinExistence type="predicted"/>
<evidence type="ECO:0000313" key="7">
    <source>
        <dbReference type="Proteomes" id="UP000515211"/>
    </source>
</evidence>
<sequence length="165" mass="18130">MEDFVAFDFLLLEIDFIVTTFAIGKGNSPKIFDVGVWYFCLNGTSDSGISVTFVDKDGEEQHIRVPVGMSMLEAAHENDIELEGACEGSLACSTCHVIVMDVEYYNKLEDPTDEENDMLDLAFGLSETSRLGCQVIAKPELDGIRLAIPAATRNFAVDGYVPKPH</sequence>
<reference evidence="8" key="2">
    <citation type="submission" date="2025-08" db="UniProtKB">
        <authorList>
            <consortium name="RefSeq"/>
        </authorList>
    </citation>
    <scope>IDENTIFICATION</scope>
    <source>
        <tissue evidence="8">Whole plant</tissue>
    </source>
</reference>
<dbReference type="InterPro" id="IPR001055">
    <property type="entry name" value="Adrenodoxin-like"/>
</dbReference>
<dbReference type="GO" id="GO:0140647">
    <property type="term" value="P:P450-containing electron transport chain"/>
    <property type="evidence" value="ECO:0007669"/>
    <property type="project" value="InterPro"/>
</dbReference>
<dbReference type="AlphaFoldDB" id="A0A9C6TRY1"/>
<evidence type="ECO:0000256" key="1">
    <source>
        <dbReference type="ARBA" id="ARBA00022714"/>
    </source>
</evidence>
<dbReference type="InterPro" id="IPR018298">
    <property type="entry name" value="Adrenodoxin_Fe-S_BS"/>
</dbReference>
<dbReference type="PANTHER" id="PTHR23426">
    <property type="entry name" value="FERREDOXIN/ADRENODOXIN"/>
    <property type="match status" value="1"/>
</dbReference>
<dbReference type="GO" id="GO:0051537">
    <property type="term" value="F:2 iron, 2 sulfur cluster binding"/>
    <property type="evidence" value="ECO:0007669"/>
    <property type="project" value="UniProtKB-KW"/>
</dbReference>
<accession>A0A9C6TRY1</accession>
<comment type="cofactor">
    <cofactor evidence="5">
        <name>[2Fe-2S] cluster</name>
        <dbReference type="ChEBI" id="CHEBI:190135"/>
    </cofactor>
</comment>
<dbReference type="GO" id="GO:0005739">
    <property type="term" value="C:mitochondrion"/>
    <property type="evidence" value="ECO:0007669"/>
    <property type="project" value="TreeGrafter"/>
</dbReference>
<dbReference type="GO" id="GO:0009055">
    <property type="term" value="F:electron transfer activity"/>
    <property type="evidence" value="ECO:0007669"/>
    <property type="project" value="TreeGrafter"/>
</dbReference>
<dbReference type="PANTHER" id="PTHR23426:SF34">
    <property type="entry name" value="ADRENODOXIN-LIKE PROTEIN 1, MITOCHONDRIAL-RELATED"/>
    <property type="match status" value="1"/>
</dbReference>
<dbReference type="InterPro" id="IPR036010">
    <property type="entry name" value="2Fe-2S_ferredoxin-like_sf"/>
</dbReference>
<dbReference type="KEGG" id="adu:107495245"/>
<feature type="domain" description="2Fe-2S ferredoxin-type" evidence="6">
    <location>
        <begin position="49"/>
        <end position="152"/>
    </location>
</feature>
<dbReference type="Gene3D" id="3.10.20.30">
    <property type="match status" value="1"/>
</dbReference>
<organism evidence="7 8">
    <name type="scientific">Arachis duranensis</name>
    <name type="common">Wild peanut</name>
    <dbReference type="NCBI Taxonomy" id="130453"/>
    <lineage>
        <taxon>Eukaryota</taxon>
        <taxon>Viridiplantae</taxon>
        <taxon>Streptophyta</taxon>
        <taxon>Embryophyta</taxon>
        <taxon>Tracheophyta</taxon>
        <taxon>Spermatophyta</taxon>
        <taxon>Magnoliopsida</taxon>
        <taxon>eudicotyledons</taxon>
        <taxon>Gunneridae</taxon>
        <taxon>Pentapetalae</taxon>
        <taxon>rosids</taxon>
        <taxon>fabids</taxon>
        <taxon>Fabales</taxon>
        <taxon>Fabaceae</taxon>
        <taxon>Papilionoideae</taxon>
        <taxon>50 kb inversion clade</taxon>
        <taxon>dalbergioids sensu lato</taxon>
        <taxon>Dalbergieae</taxon>
        <taxon>Pterocarpus clade</taxon>
        <taxon>Arachis</taxon>
    </lineage>
</organism>
<dbReference type="Pfam" id="PF00111">
    <property type="entry name" value="Fer2"/>
    <property type="match status" value="1"/>
</dbReference>
<evidence type="ECO:0000256" key="4">
    <source>
        <dbReference type="ARBA" id="ARBA00023014"/>
    </source>
</evidence>
<keyword evidence="2" id="KW-0479">Metal-binding</keyword>
<evidence type="ECO:0000259" key="6">
    <source>
        <dbReference type="PROSITE" id="PS51085"/>
    </source>
</evidence>
<keyword evidence="4" id="KW-0411">Iron-sulfur</keyword>
<keyword evidence="7" id="KW-1185">Reference proteome</keyword>
<dbReference type="InterPro" id="IPR012675">
    <property type="entry name" value="Beta-grasp_dom_sf"/>
</dbReference>
<keyword evidence="3" id="KW-0408">Iron</keyword>
<evidence type="ECO:0000313" key="8">
    <source>
        <dbReference type="RefSeq" id="XP_052119095.1"/>
    </source>
</evidence>
<evidence type="ECO:0000256" key="5">
    <source>
        <dbReference type="ARBA" id="ARBA00034078"/>
    </source>
</evidence>
<protein>
    <submittedName>
        <fullName evidence="8">Adrenodoxin-like protein 2, mitochondrial</fullName>
    </submittedName>
</protein>
<dbReference type="InterPro" id="IPR001041">
    <property type="entry name" value="2Fe-2S_ferredoxin-type"/>
</dbReference>
<dbReference type="SUPFAM" id="SSF54292">
    <property type="entry name" value="2Fe-2S ferredoxin-like"/>
    <property type="match status" value="1"/>
</dbReference>
<dbReference type="GeneID" id="107495245"/>
<dbReference type="PROSITE" id="PS00814">
    <property type="entry name" value="ADX"/>
    <property type="match status" value="1"/>
</dbReference>
<dbReference type="GO" id="GO:0046872">
    <property type="term" value="F:metal ion binding"/>
    <property type="evidence" value="ECO:0007669"/>
    <property type="project" value="UniProtKB-KW"/>
</dbReference>
<evidence type="ECO:0000256" key="3">
    <source>
        <dbReference type="ARBA" id="ARBA00023004"/>
    </source>
</evidence>
<dbReference type="Proteomes" id="UP000515211">
    <property type="component" value="Chromosome 6"/>
</dbReference>
<gene>
    <name evidence="8" type="primary">LOC107495245</name>
</gene>
<dbReference type="RefSeq" id="XP_052119095.1">
    <property type="nucleotide sequence ID" value="XM_052263135.1"/>
</dbReference>
<keyword evidence="1" id="KW-0001">2Fe-2S</keyword>
<reference evidence="7" key="1">
    <citation type="journal article" date="2016" name="Nat. Genet.">
        <title>The genome sequences of Arachis duranensis and Arachis ipaensis, the diploid ancestors of cultivated peanut.</title>
        <authorList>
            <person name="Bertioli D.J."/>
            <person name="Cannon S.B."/>
            <person name="Froenicke L."/>
            <person name="Huang G."/>
            <person name="Farmer A.D."/>
            <person name="Cannon E.K."/>
            <person name="Liu X."/>
            <person name="Gao D."/>
            <person name="Clevenger J."/>
            <person name="Dash S."/>
            <person name="Ren L."/>
            <person name="Moretzsohn M.C."/>
            <person name="Shirasawa K."/>
            <person name="Huang W."/>
            <person name="Vidigal B."/>
            <person name="Abernathy B."/>
            <person name="Chu Y."/>
            <person name="Niederhuth C.E."/>
            <person name="Umale P."/>
            <person name="Araujo A.C."/>
            <person name="Kozik A."/>
            <person name="Kim K.D."/>
            <person name="Burow M.D."/>
            <person name="Varshney R.K."/>
            <person name="Wang X."/>
            <person name="Zhang X."/>
            <person name="Barkley N."/>
            <person name="Guimaraes P.M."/>
            <person name="Isobe S."/>
            <person name="Guo B."/>
            <person name="Liao B."/>
            <person name="Stalker H.T."/>
            <person name="Schmitz R.J."/>
            <person name="Scheffler B.E."/>
            <person name="Leal-Bertioli S.C."/>
            <person name="Xun X."/>
            <person name="Jackson S.A."/>
            <person name="Michelmore R."/>
            <person name="Ozias-Akins P."/>
        </authorList>
    </citation>
    <scope>NUCLEOTIDE SEQUENCE [LARGE SCALE GENOMIC DNA]</scope>
    <source>
        <strain evidence="7">cv. V14167</strain>
    </source>
</reference>
<evidence type="ECO:0000256" key="2">
    <source>
        <dbReference type="ARBA" id="ARBA00022723"/>
    </source>
</evidence>
<dbReference type="PROSITE" id="PS51085">
    <property type="entry name" value="2FE2S_FER_2"/>
    <property type="match status" value="1"/>
</dbReference>
<dbReference type="PRINTS" id="PR00355">
    <property type="entry name" value="ADRENODOXIN"/>
</dbReference>
<name>A0A9C6TRY1_ARADU</name>